<dbReference type="Pfam" id="PF11605">
    <property type="entry name" value="Vps36_ESCRT-II"/>
    <property type="match status" value="1"/>
</dbReference>
<evidence type="ECO:0000256" key="6">
    <source>
        <dbReference type="RuleBase" id="RU367095"/>
    </source>
</evidence>
<comment type="similarity">
    <text evidence="1 6">Belongs to the VPS36 family.</text>
</comment>
<evidence type="ECO:0000259" key="8">
    <source>
        <dbReference type="PROSITE" id="PS51495"/>
    </source>
</evidence>
<keyword evidence="2 6" id="KW-0813">Transport</keyword>
<dbReference type="GeneID" id="14874534"/>
<keyword evidence="4 6" id="KW-0653">Protein transport</keyword>
<proteinExistence type="inferred from homology"/>
<dbReference type="InterPro" id="IPR037855">
    <property type="entry name" value="Vps36"/>
</dbReference>
<comment type="subcellular location">
    <subcellularLocation>
        <location evidence="6">Cytoplasm</location>
    </subcellularLocation>
    <subcellularLocation>
        <location evidence="6">Endosome</location>
    </subcellularLocation>
</comment>
<reference evidence="10" key="1">
    <citation type="journal article" date="2011" name="Genome Res.">
        <title>Phylogeny-wide analysis of social amoeba genomes highlights ancient origins for complex intercellular communication.</title>
        <authorList>
            <person name="Heidel A.J."/>
            <person name="Lawal H.M."/>
            <person name="Felder M."/>
            <person name="Schilde C."/>
            <person name="Helps N.R."/>
            <person name="Tunggal B."/>
            <person name="Rivero F."/>
            <person name="John U."/>
            <person name="Schleicher M."/>
            <person name="Eichinger L."/>
            <person name="Platzer M."/>
            <person name="Noegel A.A."/>
            <person name="Schaap P."/>
            <person name="Gloeckner G."/>
        </authorList>
    </citation>
    <scope>NUCLEOTIDE SEQUENCE [LARGE SCALE GENOMIC DNA]</scope>
    <source>
        <strain evidence="10">SH3</strain>
    </source>
</reference>
<feature type="domain" description="GLUE N-terminal" evidence="8">
    <location>
        <begin position="8"/>
        <end position="143"/>
    </location>
</feature>
<dbReference type="InterPro" id="IPR036390">
    <property type="entry name" value="WH_DNA-bd_sf"/>
</dbReference>
<dbReference type="GO" id="GO:0043130">
    <property type="term" value="F:ubiquitin binding"/>
    <property type="evidence" value="ECO:0007669"/>
    <property type="project" value="UniProtKB-UniRule"/>
</dbReference>
<feature type="coiled-coil region" evidence="7">
    <location>
        <begin position="124"/>
        <end position="151"/>
    </location>
</feature>
<dbReference type="Gene3D" id="2.30.29.30">
    <property type="entry name" value="Pleckstrin-homology domain (PH domain)/Phosphotyrosine-binding domain (PTB)"/>
    <property type="match status" value="1"/>
</dbReference>
<evidence type="ECO:0000313" key="9">
    <source>
        <dbReference type="EMBL" id="EGG22141.1"/>
    </source>
</evidence>
<dbReference type="Gene3D" id="6.10.140.260">
    <property type="match status" value="1"/>
</dbReference>
<dbReference type="PANTHER" id="PTHR13128:SF12">
    <property type="entry name" value="VACUOLAR PROTEIN-SORTING-ASSOCIATED PROTEIN 36"/>
    <property type="match status" value="1"/>
</dbReference>
<dbReference type="STRING" id="1054147.F4PP28"/>
<evidence type="ECO:0000313" key="10">
    <source>
        <dbReference type="Proteomes" id="UP000007797"/>
    </source>
</evidence>
<dbReference type="InterPro" id="IPR011993">
    <property type="entry name" value="PH-like_dom_sf"/>
</dbReference>
<dbReference type="InterPro" id="IPR040608">
    <property type="entry name" value="Snf8/Vps36"/>
</dbReference>
<dbReference type="OrthoDB" id="271448at2759"/>
<evidence type="ECO:0000256" key="1">
    <source>
        <dbReference type="ARBA" id="ARBA00009697"/>
    </source>
</evidence>
<dbReference type="EMBL" id="GL883009">
    <property type="protein sequence ID" value="EGG22141.1"/>
    <property type="molecule type" value="Genomic_DNA"/>
</dbReference>
<dbReference type="GO" id="GO:0043328">
    <property type="term" value="P:protein transport to vacuole involved in ubiquitin-dependent protein catabolic process via the multivesicular body sorting pathway"/>
    <property type="evidence" value="ECO:0007669"/>
    <property type="project" value="UniProtKB-UniRule"/>
</dbReference>
<keyword evidence="10" id="KW-1185">Reference proteome</keyword>
<dbReference type="GO" id="GO:0031902">
    <property type="term" value="C:late endosome membrane"/>
    <property type="evidence" value="ECO:0007669"/>
    <property type="project" value="UniProtKB-UniRule"/>
</dbReference>
<dbReference type="InterPro" id="IPR036388">
    <property type="entry name" value="WH-like_DNA-bd_sf"/>
</dbReference>
<evidence type="ECO:0000256" key="7">
    <source>
        <dbReference type="SAM" id="Coils"/>
    </source>
</evidence>
<protein>
    <recommendedName>
        <fullName evidence="6">Vacuolar protein-sorting-associated protein 36</fullName>
    </recommendedName>
    <alternativeName>
        <fullName evidence="6">ESCRT-II complex subunit VPS36</fullName>
    </alternativeName>
</protein>
<comment type="function">
    <text evidence="6">Component of the ESCRT-II complex (endosomal sorting complex required for transport II), which is required for multivesicular body (MVB) formation and sorting of endosomal cargo proteins into MVBs.</text>
</comment>
<dbReference type="OMA" id="FRLSFHA"/>
<dbReference type="KEGG" id="dfa:DFA_04259"/>
<evidence type="ECO:0000256" key="3">
    <source>
        <dbReference type="ARBA" id="ARBA00022753"/>
    </source>
</evidence>
<gene>
    <name evidence="9" type="primary">vps36</name>
    <name evidence="9" type="ORF">DFA_04259</name>
</gene>
<dbReference type="Pfam" id="PF04157">
    <property type="entry name" value="EAP30"/>
    <property type="match status" value="1"/>
</dbReference>
<dbReference type="GO" id="GO:0000814">
    <property type="term" value="C:ESCRT II complex"/>
    <property type="evidence" value="ECO:0007669"/>
    <property type="project" value="UniProtKB-UniRule"/>
</dbReference>
<evidence type="ECO:0000256" key="5">
    <source>
        <dbReference type="ARBA" id="ARBA00023054"/>
    </source>
</evidence>
<organism evidence="9 10">
    <name type="scientific">Cavenderia fasciculata</name>
    <name type="common">Slime mold</name>
    <name type="synonym">Dictyostelium fasciculatum</name>
    <dbReference type="NCBI Taxonomy" id="261658"/>
    <lineage>
        <taxon>Eukaryota</taxon>
        <taxon>Amoebozoa</taxon>
        <taxon>Evosea</taxon>
        <taxon>Eumycetozoa</taxon>
        <taxon>Dictyostelia</taxon>
        <taxon>Acytosteliales</taxon>
        <taxon>Cavenderiaceae</taxon>
        <taxon>Cavenderia</taxon>
    </lineage>
</organism>
<dbReference type="RefSeq" id="XP_004359992.1">
    <property type="nucleotide sequence ID" value="XM_004359935.1"/>
</dbReference>
<dbReference type="Gene3D" id="1.10.10.10">
    <property type="entry name" value="Winged helix-like DNA-binding domain superfamily/Winged helix DNA-binding domain"/>
    <property type="match status" value="2"/>
</dbReference>
<keyword evidence="6" id="KW-0963">Cytoplasm</keyword>
<dbReference type="SUPFAM" id="SSF50729">
    <property type="entry name" value="PH domain-like"/>
    <property type="match status" value="1"/>
</dbReference>
<evidence type="ECO:0000256" key="2">
    <source>
        <dbReference type="ARBA" id="ARBA00022448"/>
    </source>
</evidence>
<comment type="subunit">
    <text evidence="6">Component of the endosomal sorting complex required for transport II (ESCRT-II).</text>
</comment>
<evidence type="ECO:0000256" key="4">
    <source>
        <dbReference type="ARBA" id="ARBA00022927"/>
    </source>
</evidence>
<dbReference type="PROSITE" id="PS51495">
    <property type="entry name" value="GLUE"/>
    <property type="match status" value="1"/>
</dbReference>
<dbReference type="SUPFAM" id="SSF46785">
    <property type="entry name" value="Winged helix' DNA-binding domain"/>
    <property type="match status" value="1"/>
</dbReference>
<accession>F4PP28</accession>
<dbReference type="GO" id="GO:0032266">
    <property type="term" value="F:phosphatidylinositol-3-phosphate binding"/>
    <property type="evidence" value="ECO:0007669"/>
    <property type="project" value="UniProtKB-UniRule"/>
</dbReference>
<sequence>MESINHSIQIVQQNPVLFDNEDVVSQMTIDNVSIYYGDALSPYQKGVIILTSLRVIWVQTSNNLPDHQIASCALHHDSIATIAPITTGFLGIGSSPKISITCRSGKELRLSFHAGKRDEFCRIYKQVLLERQTIQRQLQQQQEQLKQQQQTTTTTPTTTFDQPQQITTNTNRQTFDTSNAGISGLIKQMNKRTEETDKVLSEAFTDLNALMEKAKDMVTLSEKLKTAMDKQLKKEGDPSYSAEEDEFRSFLLHMGINTPVTKKTAKSHYHTELSKQLSDWMLEKQILSKQGGGRQLNSGMIPLADLYCIFNRARGIELISPDDLYRACLLFEQLNLPFRIRKFDSGVIVVQSKDENDEQVAKEIIEIIRENGGSITPFHLSTIQQISLNLSKEKLLACERLERLCRDETIQGISFYENFFIDCKQLQNSPPLVAT</sequence>
<keyword evidence="5 7" id="KW-0175">Coiled coil</keyword>
<keyword evidence="3 6" id="KW-0967">Endosome</keyword>
<dbReference type="PANTHER" id="PTHR13128">
    <property type="entry name" value="VACUOLAR PROTEIN-SORTING-ASSOCIATED PROTEIN 36"/>
    <property type="match status" value="1"/>
</dbReference>
<dbReference type="InterPro" id="IPR021648">
    <property type="entry name" value="GLUE_dom"/>
</dbReference>
<dbReference type="Proteomes" id="UP000007797">
    <property type="component" value="Unassembled WGS sequence"/>
</dbReference>
<name>F4PP28_CACFS</name>
<dbReference type="AlphaFoldDB" id="F4PP28"/>
<dbReference type="FunFam" id="1.10.10.10:FF:000165">
    <property type="entry name" value="Vacuolar protein sorting protein (Vps36)"/>
    <property type="match status" value="1"/>
</dbReference>